<protein>
    <submittedName>
        <fullName evidence="1">Uncharacterized protein</fullName>
    </submittedName>
</protein>
<accession>A0A5S9M7T3</accession>
<sequence length="111" mass="12834">MCVRSKKKGKKGSVQILDLHTNILHDIQSQAFAREESFLDVSEDNGIVYVTTSQDEHGFSKVYQLDIEQKELKWFDTIKGHGFRVANQNENFFSVRVYMKVSLSGHMRSLH</sequence>
<gene>
    <name evidence="1" type="ORF">BsIDN1_25360</name>
</gene>
<evidence type="ECO:0000313" key="1">
    <source>
        <dbReference type="EMBL" id="BBP88918.1"/>
    </source>
</evidence>
<organism evidence="1 2">
    <name type="scientific">Bacillus safensis</name>
    <dbReference type="NCBI Taxonomy" id="561879"/>
    <lineage>
        <taxon>Bacteria</taxon>
        <taxon>Bacillati</taxon>
        <taxon>Bacillota</taxon>
        <taxon>Bacilli</taxon>
        <taxon>Bacillales</taxon>
        <taxon>Bacillaceae</taxon>
        <taxon>Bacillus</taxon>
    </lineage>
</organism>
<reference evidence="1 2" key="1">
    <citation type="submission" date="2019-12" db="EMBL/GenBank/DDBJ databases">
        <title>Full genome sequence of a Bacillus safensis strain isolated from commercially available natto in Indonesia.</title>
        <authorList>
            <person name="Yoshida M."/>
            <person name="Uomi M."/>
            <person name="Waturangi D."/>
            <person name="Ekaputri J.J."/>
            <person name="Setiamarga D.H.E."/>
        </authorList>
    </citation>
    <scope>NUCLEOTIDE SEQUENCE [LARGE SCALE GENOMIC DNA]</scope>
    <source>
        <strain evidence="1 2">IDN1</strain>
    </source>
</reference>
<evidence type="ECO:0000313" key="2">
    <source>
        <dbReference type="Proteomes" id="UP000464658"/>
    </source>
</evidence>
<proteinExistence type="predicted"/>
<dbReference type="EMBL" id="AP021906">
    <property type="protein sequence ID" value="BBP88918.1"/>
    <property type="molecule type" value="Genomic_DNA"/>
</dbReference>
<dbReference type="AlphaFoldDB" id="A0A5S9M7T3"/>
<name>A0A5S9M7T3_BACIA</name>
<dbReference type="Proteomes" id="UP000464658">
    <property type="component" value="Chromosome"/>
</dbReference>